<dbReference type="InterPro" id="IPR013108">
    <property type="entry name" value="Amidohydro_3"/>
</dbReference>
<sequence length="527" mass="58248">MKTIYENGIIVTMDPNQPQAQSLVTEGDKILAIGSQRDMFDLAGPGCKVVDLQQGVLFPGFNETHNHLSWYAIFKTQAFLGNCRTIADIVKAIANHYENTDSEVLRAYGYDDTGLLDGREITRQDLDQACSDKPVVVMHVSAHVGFLNTKALEFYNITSNRKPPAGGTIHFDEQGLPTGRLDEHAWFEIAAKSPVPGSSDYKILLKAAIKDYNSQGFTGVHDAGLGLEDGAETVISSYKELEAENELNLKVFISAISHIFDKLHVRPLKSFTSMLTIGGVKLFLDGSIQVETAALKEPYLRRPDWRGEFIMDGDEFSELVEKYHCAGHHISIHGNGDAAIEKIITAVEQAQRKCSLPSRHMLIHCQTVSKKQLLRMRGCGMVPSFFAMHIHHWGDRHANLFLGEERAHRINPVGEAEAMGLPFTLHVDTPVRPVQALHSIHTAVNRVTSAGKQFGGHLCCTPYSAVCAYTSMAAYCSRSEQVRGTLSPGKYADMVLLSKDITSCPKDTIKDTSVWMTISNGRLVYES</sequence>
<gene>
    <name evidence="2" type="ORF">SAMN02745124_02617</name>
</gene>
<dbReference type="Pfam" id="PF07969">
    <property type="entry name" value="Amidohydro_3"/>
    <property type="match status" value="1"/>
</dbReference>
<dbReference type="STRING" id="1121409.SAMN02745124_02617"/>
<accession>A0A1M5WXD4</accession>
<evidence type="ECO:0000313" key="2">
    <source>
        <dbReference type="EMBL" id="SHH92365.1"/>
    </source>
</evidence>
<name>A0A1M5WXD4_9BACT</name>
<dbReference type="SUPFAM" id="SSF51338">
    <property type="entry name" value="Composite domain of metallo-dependent hydrolases"/>
    <property type="match status" value="1"/>
</dbReference>
<dbReference type="CDD" id="cd01300">
    <property type="entry name" value="YtcJ_like"/>
    <property type="match status" value="1"/>
</dbReference>
<keyword evidence="3" id="KW-1185">Reference proteome</keyword>
<dbReference type="GO" id="GO:0016810">
    <property type="term" value="F:hydrolase activity, acting on carbon-nitrogen (but not peptide) bonds"/>
    <property type="evidence" value="ECO:0007669"/>
    <property type="project" value="InterPro"/>
</dbReference>
<dbReference type="InterPro" id="IPR011059">
    <property type="entry name" value="Metal-dep_hydrolase_composite"/>
</dbReference>
<dbReference type="InterPro" id="IPR032466">
    <property type="entry name" value="Metal_Hydrolase"/>
</dbReference>
<dbReference type="EMBL" id="FQXS01000015">
    <property type="protein sequence ID" value="SHH92365.1"/>
    <property type="molecule type" value="Genomic_DNA"/>
</dbReference>
<reference evidence="2 3" key="1">
    <citation type="submission" date="2016-11" db="EMBL/GenBank/DDBJ databases">
        <authorList>
            <person name="Jaros S."/>
            <person name="Januszkiewicz K."/>
            <person name="Wedrychowicz H."/>
        </authorList>
    </citation>
    <scope>NUCLEOTIDE SEQUENCE [LARGE SCALE GENOMIC DNA]</scope>
    <source>
        <strain evidence="2 3">DSM 9705</strain>
    </source>
</reference>
<dbReference type="Gene3D" id="3.20.20.140">
    <property type="entry name" value="Metal-dependent hydrolases"/>
    <property type="match status" value="1"/>
</dbReference>
<dbReference type="Gene3D" id="3.10.310.70">
    <property type="match status" value="1"/>
</dbReference>
<dbReference type="SUPFAM" id="SSF51556">
    <property type="entry name" value="Metallo-dependent hydrolases"/>
    <property type="match status" value="1"/>
</dbReference>
<feature type="domain" description="Amidohydrolase 3" evidence="1">
    <location>
        <begin position="48"/>
        <end position="525"/>
    </location>
</feature>
<dbReference type="AlphaFoldDB" id="A0A1M5WXD4"/>
<dbReference type="Gene3D" id="2.30.40.10">
    <property type="entry name" value="Urease, subunit C, domain 1"/>
    <property type="match status" value="1"/>
</dbReference>
<evidence type="ECO:0000313" key="3">
    <source>
        <dbReference type="Proteomes" id="UP000184139"/>
    </source>
</evidence>
<dbReference type="InterPro" id="IPR033932">
    <property type="entry name" value="YtcJ-like"/>
</dbReference>
<protein>
    <recommendedName>
        <fullName evidence="1">Amidohydrolase 3 domain-containing protein</fullName>
    </recommendedName>
</protein>
<evidence type="ECO:0000259" key="1">
    <source>
        <dbReference type="Pfam" id="PF07969"/>
    </source>
</evidence>
<dbReference type="PANTHER" id="PTHR22642">
    <property type="entry name" value="IMIDAZOLONEPROPIONASE"/>
    <property type="match status" value="1"/>
</dbReference>
<organism evidence="2 3">
    <name type="scientific">Desulfofustis glycolicus DSM 9705</name>
    <dbReference type="NCBI Taxonomy" id="1121409"/>
    <lineage>
        <taxon>Bacteria</taxon>
        <taxon>Pseudomonadati</taxon>
        <taxon>Thermodesulfobacteriota</taxon>
        <taxon>Desulfobulbia</taxon>
        <taxon>Desulfobulbales</taxon>
        <taxon>Desulfocapsaceae</taxon>
        <taxon>Desulfofustis</taxon>
    </lineage>
</organism>
<dbReference type="Proteomes" id="UP000184139">
    <property type="component" value="Unassembled WGS sequence"/>
</dbReference>
<proteinExistence type="predicted"/>
<dbReference type="PANTHER" id="PTHR22642:SF2">
    <property type="entry name" value="PROTEIN LONG AFTER FAR-RED 3"/>
    <property type="match status" value="1"/>
</dbReference>